<accession>A0A5B7K5C6</accession>
<dbReference type="EMBL" id="VSRR010122656">
    <property type="protein sequence ID" value="MPD00379.1"/>
    <property type="molecule type" value="Genomic_DNA"/>
</dbReference>
<name>A0A5B7K5C6_PORTR</name>
<sequence length="75" mass="8524">MISKSLLNVPCNGKRAHQHFIEDCTNDPKWFESSIKKMQLKSFADAGASNRRTRQEHCQPEVYTRPHGKASCACC</sequence>
<comment type="caution">
    <text evidence="1">The sequence shown here is derived from an EMBL/GenBank/DDBJ whole genome shotgun (WGS) entry which is preliminary data.</text>
</comment>
<dbReference type="AlphaFoldDB" id="A0A5B7K5C6"/>
<evidence type="ECO:0000313" key="1">
    <source>
        <dbReference type="EMBL" id="MPD00379.1"/>
    </source>
</evidence>
<gene>
    <name evidence="1" type="ORF">E2C01_095846</name>
</gene>
<protein>
    <submittedName>
        <fullName evidence="1">Uncharacterized protein</fullName>
    </submittedName>
</protein>
<reference evidence="1 2" key="1">
    <citation type="submission" date="2019-05" db="EMBL/GenBank/DDBJ databases">
        <title>Another draft genome of Portunus trituberculatus and its Hox gene families provides insights of decapod evolution.</title>
        <authorList>
            <person name="Jeong J.-H."/>
            <person name="Song I."/>
            <person name="Kim S."/>
            <person name="Choi T."/>
            <person name="Kim D."/>
            <person name="Ryu S."/>
            <person name="Kim W."/>
        </authorList>
    </citation>
    <scope>NUCLEOTIDE SEQUENCE [LARGE SCALE GENOMIC DNA]</scope>
    <source>
        <tissue evidence="1">Muscle</tissue>
    </source>
</reference>
<evidence type="ECO:0000313" key="2">
    <source>
        <dbReference type="Proteomes" id="UP000324222"/>
    </source>
</evidence>
<organism evidence="1 2">
    <name type="scientific">Portunus trituberculatus</name>
    <name type="common">Swimming crab</name>
    <name type="synonym">Neptunus trituberculatus</name>
    <dbReference type="NCBI Taxonomy" id="210409"/>
    <lineage>
        <taxon>Eukaryota</taxon>
        <taxon>Metazoa</taxon>
        <taxon>Ecdysozoa</taxon>
        <taxon>Arthropoda</taxon>
        <taxon>Crustacea</taxon>
        <taxon>Multicrustacea</taxon>
        <taxon>Malacostraca</taxon>
        <taxon>Eumalacostraca</taxon>
        <taxon>Eucarida</taxon>
        <taxon>Decapoda</taxon>
        <taxon>Pleocyemata</taxon>
        <taxon>Brachyura</taxon>
        <taxon>Eubrachyura</taxon>
        <taxon>Portunoidea</taxon>
        <taxon>Portunidae</taxon>
        <taxon>Portuninae</taxon>
        <taxon>Portunus</taxon>
    </lineage>
</organism>
<proteinExistence type="predicted"/>
<dbReference type="Proteomes" id="UP000324222">
    <property type="component" value="Unassembled WGS sequence"/>
</dbReference>
<keyword evidence="2" id="KW-1185">Reference proteome</keyword>